<dbReference type="EMBL" id="BLXT01005511">
    <property type="protein sequence ID" value="GFO23417.1"/>
    <property type="molecule type" value="Genomic_DNA"/>
</dbReference>
<keyword evidence="2" id="KW-1185">Reference proteome</keyword>
<evidence type="ECO:0000313" key="1">
    <source>
        <dbReference type="EMBL" id="GFO23417.1"/>
    </source>
</evidence>
<dbReference type="Proteomes" id="UP000735302">
    <property type="component" value="Unassembled WGS sequence"/>
</dbReference>
<organism evidence="1 2">
    <name type="scientific">Plakobranchus ocellatus</name>
    <dbReference type="NCBI Taxonomy" id="259542"/>
    <lineage>
        <taxon>Eukaryota</taxon>
        <taxon>Metazoa</taxon>
        <taxon>Spiralia</taxon>
        <taxon>Lophotrochozoa</taxon>
        <taxon>Mollusca</taxon>
        <taxon>Gastropoda</taxon>
        <taxon>Heterobranchia</taxon>
        <taxon>Euthyneura</taxon>
        <taxon>Panpulmonata</taxon>
        <taxon>Sacoglossa</taxon>
        <taxon>Placobranchoidea</taxon>
        <taxon>Plakobranchidae</taxon>
        <taxon>Plakobranchus</taxon>
    </lineage>
</organism>
<comment type="caution">
    <text evidence="1">The sequence shown here is derived from an EMBL/GenBank/DDBJ whole genome shotgun (WGS) entry which is preliminary data.</text>
</comment>
<evidence type="ECO:0000313" key="2">
    <source>
        <dbReference type="Proteomes" id="UP000735302"/>
    </source>
</evidence>
<name>A0AAV4BWI8_9GAST</name>
<reference evidence="1 2" key="1">
    <citation type="journal article" date="2021" name="Elife">
        <title>Chloroplast acquisition without the gene transfer in kleptoplastic sea slugs, Plakobranchus ocellatus.</title>
        <authorList>
            <person name="Maeda T."/>
            <person name="Takahashi S."/>
            <person name="Yoshida T."/>
            <person name="Shimamura S."/>
            <person name="Takaki Y."/>
            <person name="Nagai Y."/>
            <person name="Toyoda A."/>
            <person name="Suzuki Y."/>
            <person name="Arimoto A."/>
            <person name="Ishii H."/>
            <person name="Satoh N."/>
            <person name="Nishiyama T."/>
            <person name="Hasebe M."/>
            <person name="Maruyama T."/>
            <person name="Minagawa J."/>
            <person name="Obokata J."/>
            <person name="Shigenobu S."/>
        </authorList>
    </citation>
    <scope>NUCLEOTIDE SEQUENCE [LARGE SCALE GENOMIC DNA]</scope>
</reference>
<accession>A0AAV4BWI8</accession>
<protein>
    <submittedName>
        <fullName evidence="1">Uncharacterized protein</fullName>
    </submittedName>
</protein>
<dbReference type="AlphaFoldDB" id="A0AAV4BWI8"/>
<sequence>MASWKTYKTAECQFIKIVLRPLVVATSSLLNSSHSRHFGFIVARFTQVHASWMRHKRATDITSGCDTQGIAPTSRLVESRSRLGMISHQETRVFPNMLAAVKVGLRYGFSSI</sequence>
<gene>
    <name evidence="1" type="ORF">PoB_004992200</name>
</gene>
<proteinExistence type="predicted"/>